<dbReference type="InterPro" id="IPR019887">
    <property type="entry name" value="Tscrpt_reg_AsnC/Lrp_C"/>
</dbReference>
<dbReference type="InterPro" id="IPR019888">
    <property type="entry name" value="Tscrpt_reg_AsnC-like"/>
</dbReference>
<dbReference type="PANTHER" id="PTHR30154:SF34">
    <property type="entry name" value="TRANSCRIPTIONAL REGULATOR AZLB"/>
    <property type="match status" value="1"/>
</dbReference>
<dbReference type="SUPFAM" id="SSF54909">
    <property type="entry name" value="Dimeric alpha+beta barrel"/>
    <property type="match status" value="2"/>
</dbReference>
<evidence type="ECO:0000313" key="7">
    <source>
        <dbReference type="Proteomes" id="UP000198420"/>
    </source>
</evidence>
<evidence type="ECO:0000313" key="6">
    <source>
        <dbReference type="EMBL" id="SNS03886.1"/>
    </source>
</evidence>
<feature type="domain" description="HTH asnC-type" evidence="5">
    <location>
        <begin position="6"/>
        <end position="66"/>
    </location>
</feature>
<dbReference type="GO" id="GO:0005829">
    <property type="term" value="C:cytosol"/>
    <property type="evidence" value="ECO:0007669"/>
    <property type="project" value="TreeGrafter"/>
</dbReference>
<accession>A0A239B7K2</accession>
<evidence type="ECO:0000256" key="1">
    <source>
        <dbReference type="ARBA" id="ARBA00023015"/>
    </source>
</evidence>
<evidence type="ECO:0000259" key="5">
    <source>
        <dbReference type="PROSITE" id="PS50956"/>
    </source>
</evidence>
<dbReference type="PANTHER" id="PTHR30154">
    <property type="entry name" value="LEUCINE-RESPONSIVE REGULATORY PROTEIN"/>
    <property type="match status" value="1"/>
</dbReference>
<dbReference type="PROSITE" id="PS50956">
    <property type="entry name" value="HTH_ASNC_2"/>
    <property type="match status" value="2"/>
</dbReference>
<evidence type="ECO:0000256" key="3">
    <source>
        <dbReference type="ARBA" id="ARBA00023163"/>
    </source>
</evidence>
<dbReference type="InterPro" id="IPR036390">
    <property type="entry name" value="WH_DNA-bd_sf"/>
</dbReference>
<proteinExistence type="predicted"/>
<evidence type="ECO:0000256" key="2">
    <source>
        <dbReference type="ARBA" id="ARBA00023125"/>
    </source>
</evidence>
<evidence type="ECO:0000256" key="4">
    <source>
        <dbReference type="SAM" id="MobiDB-lite"/>
    </source>
</evidence>
<dbReference type="InterPro" id="IPR011008">
    <property type="entry name" value="Dimeric_a/b-barrel"/>
</dbReference>
<name>A0A239B7K2_9ACTN</name>
<dbReference type="EMBL" id="FZNP01000010">
    <property type="protein sequence ID" value="SNS03886.1"/>
    <property type="molecule type" value="Genomic_DNA"/>
</dbReference>
<protein>
    <submittedName>
        <fullName evidence="6">Transcriptional regulator, AsnC family</fullName>
    </submittedName>
</protein>
<dbReference type="RefSeq" id="WP_089314247.1">
    <property type="nucleotide sequence ID" value="NZ_FZNP01000010.1"/>
</dbReference>
<dbReference type="SUPFAM" id="SSF46785">
    <property type="entry name" value="Winged helix' DNA-binding domain"/>
    <property type="match status" value="2"/>
</dbReference>
<keyword evidence="3" id="KW-0804">Transcription</keyword>
<dbReference type="SMART" id="SM00344">
    <property type="entry name" value="HTH_ASNC"/>
    <property type="match status" value="2"/>
</dbReference>
<dbReference type="Pfam" id="PF13404">
    <property type="entry name" value="HTH_AsnC-type"/>
    <property type="match status" value="2"/>
</dbReference>
<dbReference type="GO" id="GO:0043565">
    <property type="term" value="F:sequence-specific DNA binding"/>
    <property type="evidence" value="ECO:0007669"/>
    <property type="project" value="InterPro"/>
</dbReference>
<dbReference type="InterPro" id="IPR036388">
    <property type="entry name" value="WH-like_DNA-bd_sf"/>
</dbReference>
<dbReference type="OrthoDB" id="3453230at2"/>
<dbReference type="InterPro" id="IPR000485">
    <property type="entry name" value="AsnC-type_HTH_dom"/>
</dbReference>
<dbReference type="Gene3D" id="3.30.70.920">
    <property type="match status" value="1"/>
</dbReference>
<dbReference type="Gene3D" id="1.10.10.10">
    <property type="entry name" value="Winged helix-like DNA-binding domain superfamily/Winged helix DNA-binding domain"/>
    <property type="match status" value="2"/>
</dbReference>
<keyword evidence="7" id="KW-1185">Reference proteome</keyword>
<keyword evidence="2" id="KW-0238">DNA-binding</keyword>
<sequence length="342" mass="36605">MEEAALDGLDRGIVHALHVDGRASFSRIAAVLGVSDQTVARRYRRLRTTGALRVVGRPVAQRLGWVEWVLRIQALPEAANAIADALARRDDTLWVSLTSGGTQIVCVVQARDRRRRDALLLGQLPRTPQVTGVSAHCVLRVFAGGPTGWHGRTDALTSAQVAALAPGPGDRHDEATALTQEDERLLEVLLQDGRAGYADLAKAIGASEMTARRRLDQLRHTGAVFFDVDIDPLLLGYDTVAMLWLTVEPSALRRTAEALAAHPEAAFVAATTGPTNLLVFAACRDVSALYEYLEAGIGALPGIRQVESAPIIRSSKRIGASRGSGGPRPDGRTDASPVTRRG</sequence>
<dbReference type="PRINTS" id="PR00033">
    <property type="entry name" value="HTHASNC"/>
</dbReference>
<organism evidence="6 7">
    <name type="scientific">Actinomadura mexicana</name>
    <dbReference type="NCBI Taxonomy" id="134959"/>
    <lineage>
        <taxon>Bacteria</taxon>
        <taxon>Bacillati</taxon>
        <taxon>Actinomycetota</taxon>
        <taxon>Actinomycetes</taxon>
        <taxon>Streptosporangiales</taxon>
        <taxon>Thermomonosporaceae</taxon>
        <taxon>Actinomadura</taxon>
    </lineage>
</organism>
<dbReference type="GO" id="GO:0043200">
    <property type="term" value="P:response to amino acid"/>
    <property type="evidence" value="ECO:0007669"/>
    <property type="project" value="TreeGrafter"/>
</dbReference>
<feature type="domain" description="HTH asnC-type" evidence="5">
    <location>
        <begin position="178"/>
        <end position="238"/>
    </location>
</feature>
<gene>
    <name evidence="6" type="ORF">SAMN06265355_11025</name>
</gene>
<reference evidence="7" key="1">
    <citation type="submission" date="2017-06" db="EMBL/GenBank/DDBJ databases">
        <authorList>
            <person name="Varghese N."/>
            <person name="Submissions S."/>
        </authorList>
    </citation>
    <scope>NUCLEOTIDE SEQUENCE [LARGE SCALE GENOMIC DNA]</scope>
    <source>
        <strain evidence="7">DSM 44485</strain>
    </source>
</reference>
<keyword evidence="1" id="KW-0805">Transcription regulation</keyword>
<feature type="region of interest" description="Disordered" evidence="4">
    <location>
        <begin position="316"/>
        <end position="342"/>
    </location>
</feature>
<dbReference type="Proteomes" id="UP000198420">
    <property type="component" value="Unassembled WGS sequence"/>
</dbReference>
<dbReference type="Pfam" id="PF01037">
    <property type="entry name" value="AsnC_trans_reg"/>
    <property type="match status" value="1"/>
</dbReference>
<dbReference type="AlphaFoldDB" id="A0A239B7K2"/>